<dbReference type="InterPro" id="IPR036365">
    <property type="entry name" value="PGBD-like_sf"/>
</dbReference>
<dbReference type="InterPro" id="IPR036366">
    <property type="entry name" value="PGBDSf"/>
</dbReference>
<organism evidence="3 4">
    <name type="scientific">Marinobacter zhanjiangensis</name>
    <dbReference type="NCBI Taxonomy" id="578215"/>
    <lineage>
        <taxon>Bacteria</taxon>
        <taxon>Pseudomonadati</taxon>
        <taxon>Pseudomonadota</taxon>
        <taxon>Gammaproteobacteria</taxon>
        <taxon>Pseudomonadales</taxon>
        <taxon>Marinobacteraceae</taxon>
        <taxon>Marinobacter</taxon>
    </lineage>
</organism>
<dbReference type="SUPFAM" id="SSF47090">
    <property type="entry name" value="PGBD-like"/>
    <property type="match status" value="1"/>
</dbReference>
<gene>
    <name evidence="3" type="ORF">GCM10007071_00810</name>
</gene>
<dbReference type="CDD" id="cd13399">
    <property type="entry name" value="Slt35-like"/>
    <property type="match status" value="1"/>
</dbReference>
<dbReference type="InterPro" id="IPR002477">
    <property type="entry name" value="Peptidoglycan-bd-like"/>
</dbReference>
<dbReference type="SUPFAM" id="SSF53955">
    <property type="entry name" value="Lysozyme-like"/>
    <property type="match status" value="1"/>
</dbReference>
<dbReference type="InterPro" id="IPR023346">
    <property type="entry name" value="Lysozyme-like_dom_sf"/>
</dbReference>
<reference evidence="4" key="1">
    <citation type="journal article" date="2019" name="Int. J. Syst. Evol. Microbiol.">
        <title>The Global Catalogue of Microorganisms (GCM) 10K type strain sequencing project: providing services to taxonomists for standard genome sequencing and annotation.</title>
        <authorList>
            <consortium name="The Broad Institute Genomics Platform"/>
            <consortium name="The Broad Institute Genome Sequencing Center for Infectious Disease"/>
            <person name="Wu L."/>
            <person name="Ma J."/>
        </authorList>
    </citation>
    <scope>NUCLEOTIDE SEQUENCE [LARGE SCALE GENOMIC DNA]</scope>
    <source>
        <strain evidence="4">KCTC 22280</strain>
    </source>
</reference>
<feature type="domain" description="Peptidoglycan binding-like" evidence="1">
    <location>
        <begin position="369"/>
        <end position="425"/>
    </location>
</feature>
<dbReference type="Pfam" id="PF01471">
    <property type="entry name" value="PG_binding_1"/>
    <property type="match status" value="1"/>
</dbReference>
<dbReference type="NCBIfam" id="TIGR02283">
    <property type="entry name" value="MltB_2"/>
    <property type="match status" value="1"/>
</dbReference>
<dbReference type="Pfam" id="PF13406">
    <property type="entry name" value="SLT_2"/>
    <property type="match status" value="1"/>
</dbReference>
<keyword evidence="4" id="KW-1185">Reference proteome</keyword>
<name>A0ABQ3ANL2_9GAMM</name>
<dbReference type="InterPro" id="IPR043426">
    <property type="entry name" value="MltB-like"/>
</dbReference>
<dbReference type="Gene3D" id="1.10.530.10">
    <property type="match status" value="1"/>
</dbReference>
<accession>A0ABQ3ANL2</accession>
<dbReference type="PANTHER" id="PTHR30163">
    <property type="entry name" value="MEMBRANE-BOUND LYTIC MUREIN TRANSGLYCOSYLASE B"/>
    <property type="match status" value="1"/>
</dbReference>
<feature type="domain" description="Transglycosylase SLT" evidence="2">
    <location>
        <begin position="58"/>
        <end position="349"/>
    </location>
</feature>
<dbReference type="InterPro" id="IPR031304">
    <property type="entry name" value="SLT_2"/>
</dbReference>
<dbReference type="Proteomes" id="UP000601597">
    <property type="component" value="Unassembled WGS sequence"/>
</dbReference>
<dbReference type="Gene3D" id="1.10.8.350">
    <property type="entry name" value="Bacterial muramidase"/>
    <property type="match status" value="1"/>
</dbReference>
<sequence>MVKTLRYRQWMSSRFCPEAKGPFIRALMVTGGLALGGLPAATLANTDETTEPPQKPASFDQCLTGIEERAVSEGVSHDTARQVLAGAEFLPRVIELDRRQPEFTTTFADYLGRRVSETRIEKGREMLEEHRDLLARVSRETGVPPAYLVSFWGLETNYGSYFGKMPVPSALATLACDERRGTYFSGELVSALKIIDEGAIEAQGMEGSWAGAMGHVQFMPSVFLRHATDADGDGRRDLWNSVPDAMMSAGRFLESMGWDPDYRWGREVLLPESFDYSLAGDGKRSLSQWNQLGVTDVYGNPLADEPIDARLVVPAGHRGPAFLAYDNFRVIMGWNRSEYYAIAVGHLADRIAGAGGLKNPPPEDAPTLSRDDVLELQSALNARGYDSGEPDGILGPNTRSAIRRYQAREGLIADGFPGPDLLEQLGVQPASS</sequence>
<evidence type="ECO:0000259" key="1">
    <source>
        <dbReference type="Pfam" id="PF01471"/>
    </source>
</evidence>
<evidence type="ECO:0000259" key="2">
    <source>
        <dbReference type="Pfam" id="PF13406"/>
    </source>
</evidence>
<proteinExistence type="predicted"/>
<dbReference type="InterPro" id="IPR011970">
    <property type="entry name" value="MltB_2"/>
</dbReference>
<dbReference type="EMBL" id="BMXV01000001">
    <property type="protein sequence ID" value="GGY58505.1"/>
    <property type="molecule type" value="Genomic_DNA"/>
</dbReference>
<comment type="caution">
    <text evidence="3">The sequence shown here is derived from an EMBL/GenBank/DDBJ whole genome shotgun (WGS) entry which is preliminary data.</text>
</comment>
<protein>
    <submittedName>
        <fullName evidence="3">Lytic transglycosylase</fullName>
    </submittedName>
</protein>
<evidence type="ECO:0000313" key="4">
    <source>
        <dbReference type="Proteomes" id="UP000601597"/>
    </source>
</evidence>
<evidence type="ECO:0000313" key="3">
    <source>
        <dbReference type="EMBL" id="GGY58505.1"/>
    </source>
</evidence>
<dbReference type="PANTHER" id="PTHR30163:SF8">
    <property type="entry name" value="LYTIC MUREIN TRANSGLYCOSYLASE"/>
    <property type="match status" value="1"/>
</dbReference>
<dbReference type="Gene3D" id="1.10.101.10">
    <property type="entry name" value="PGBD-like superfamily/PGBD"/>
    <property type="match status" value="1"/>
</dbReference>